<reference evidence="6 7" key="1">
    <citation type="submission" date="2020-08" db="EMBL/GenBank/DDBJ databases">
        <title>Genomic Encyclopedia of Type Strains, Phase IV (KMG-V): Genome sequencing to study the core and pangenomes of soil and plant-associated prokaryotes.</title>
        <authorList>
            <person name="Whitman W."/>
        </authorList>
    </citation>
    <scope>NUCLEOTIDE SEQUENCE [LARGE SCALE GENOMIC DNA]</scope>
    <source>
        <strain evidence="6 7">M8US30</strain>
    </source>
</reference>
<dbReference type="Proteomes" id="UP000569092">
    <property type="component" value="Unassembled WGS sequence"/>
</dbReference>
<dbReference type="PANTHER" id="PTHR47506:SF1">
    <property type="entry name" value="HTH-TYPE TRANSCRIPTIONAL REGULATOR YJDC"/>
    <property type="match status" value="1"/>
</dbReference>
<proteinExistence type="predicted"/>
<keyword evidence="2 4" id="KW-0238">DNA-binding</keyword>
<evidence type="ECO:0000313" key="7">
    <source>
        <dbReference type="Proteomes" id="UP000569092"/>
    </source>
</evidence>
<dbReference type="Pfam" id="PF00440">
    <property type="entry name" value="TetR_N"/>
    <property type="match status" value="1"/>
</dbReference>
<evidence type="ECO:0000256" key="3">
    <source>
        <dbReference type="ARBA" id="ARBA00023163"/>
    </source>
</evidence>
<keyword evidence="3" id="KW-0804">Transcription</keyword>
<evidence type="ECO:0000256" key="2">
    <source>
        <dbReference type="ARBA" id="ARBA00023125"/>
    </source>
</evidence>
<dbReference type="PROSITE" id="PS50977">
    <property type="entry name" value="HTH_TETR_2"/>
    <property type="match status" value="1"/>
</dbReference>
<feature type="DNA-binding region" description="H-T-H motif" evidence="4">
    <location>
        <begin position="79"/>
        <end position="98"/>
    </location>
</feature>
<accession>A0A7W8JBH9</accession>
<feature type="domain" description="HTH tetR-type" evidence="5">
    <location>
        <begin position="56"/>
        <end position="116"/>
    </location>
</feature>
<dbReference type="GO" id="GO:0003677">
    <property type="term" value="F:DNA binding"/>
    <property type="evidence" value="ECO:0007669"/>
    <property type="project" value="UniProtKB-UniRule"/>
</dbReference>
<evidence type="ECO:0000259" key="5">
    <source>
        <dbReference type="PROSITE" id="PS50977"/>
    </source>
</evidence>
<keyword evidence="1" id="KW-0805">Transcription regulation</keyword>
<organism evidence="6 7">
    <name type="scientific">Tunturiibacter lichenicola</name>
    <dbReference type="NCBI Taxonomy" id="2051959"/>
    <lineage>
        <taxon>Bacteria</taxon>
        <taxon>Pseudomonadati</taxon>
        <taxon>Acidobacteriota</taxon>
        <taxon>Terriglobia</taxon>
        <taxon>Terriglobales</taxon>
        <taxon>Acidobacteriaceae</taxon>
        <taxon>Tunturiibacter</taxon>
    </lineage>
</organism>
<dbReference type="AlphaFoldDB" id="A0A7W8JBH9"/>
<dbReference type="SUPFAM" id="SSF48498">
    <property type="entry name" value="Tetracyclin repressor-like, C-terminal domain"/>
    <property type="match status" value="1"/>
</dbReference>
<name>A0A7W8JBH9_9BACT</name>
<dbReference type="EMBL" id="JACHDZ010000011">
    <property type="protein sequence ID" value="MBB5346245.1"/>
    <property type="molecule type" value="Genomic_DNA"/>
</dbReference>
<evidence type="ECO:0000256" key="4">
    <source>
        <dbReference type="PROSITE-ProRule" id="PRU00335"/>
    </source>
</evidence>
<dbReference type="InterPro" id="IPR036271">
    <property type="entry name" value="Tet_transcr_reg_TetR-rel_C_sf"/>
</dbReference>
<dbReference type="PANTHER" id="PTHR47506">
    <property type="entry name" value="TRANSCRIPTIONAL REGULATORY PROTEIN"/>
    <property type="match status" value="1"/>
</dbReference>
<dbReference type="Gene3D" id="1.10.357.10">
    <property type="entry name" value="Tetracycline Repressor, domain 2"/>
    <property type="match status" value="1"/>
</dbReference>
<dbReference type="PRINTS" id="PR00455">
    <property type="entry name" value="HTHTETR"/>
</dbReference>
<dbReference type="InterPro" id="IPR001647">
    <property type="entry name" value="HTH_TetR"/>
</dbReference>
<protein>
    <submittedName>
        <fullName evidence="6">AcrR family transcriptional regulator</fullName>
    </submittedName>
</protein>
<evidence type="ECO:0000256" key="1">
    <source>
        <dbReference type="ARBA" id="ARBA00023015"/>
    </source>
</evidence>
<gene>
    <name evidence="6" type="ORF">HDF10_004255</name>
</gene>
<sequence>MPFGLAGIDRVLEDPKRVDWSNSIRWAKPTNTCEGAAGFASLRSVFHPINMGRIKQFSRVEVLEKAIPLFWEKGFSETTVQDLEAVTGVNKSGLYSEFQNKEDLFMASLKHYLQTRGGAGILSVQPLGWTNVQHFLEIGQTCYTGKRGCFSVNSMRDVALLPPEGQEIIAQHNAVLRELLIRNIEAESKRSDSAETADTILTFFSGLCIEENLRPKDAAINHSIQRFLKLLRQAA</sequence>
<comment type="caution">
    <text evidence="6">The sequence shown here is derived from an EMBL/GenBank/DDBJ whole genome shotgun (WGS) entry which is preliminary data.</text>
</comment>
<dbReference type="SUPFAM" id="SSF46689">
    <property type="entry name" value="Homeodomain-like"/>
    <property type="match status" value="1"/>
</dbReference>
<dbReference type="InterPro" id="IPR009057">
    <property type="entry name" value="Homeodomain-like_sf"/>
</dbReference>
<evidence type="ECO:0000313" key="6">
    <source>
        <dbReference type="EMBL" id="MBB5346245.1"/>
    </source>
</evidence>